<dbReference type="PANTHER" id="PTHR47331">
    <property type="entry name" value="PHD-TYPE DOMAIN-CONTAINING PROTEIN"/>
    <property type="match status" value="1"/>
</dbReference>
<dbReference type="PANTHER" id="PTHR47331:SF5">
    <property type="entry name" value="RIBONUCLEASE H"/>
    <property type="match status" value="1"/>
</dbReference>
<dbReference type="Proteomes" id="UP000648187">
    <property type="component" value="Unassembled WGS sequence"/>
</dbReference>
<evidence type="ECO:0000313" key="3">
    <source>
        <dbReference type="Proteomes" id="UP000648187"/>
    </source>
</evidence>
<dbReference type="EMBL" id="JACKWZ010000003">
    <property type="protein sequence ID" value="KAF9424316.1"/>
    <property type="molecule type" value="Genomic_DNA"/>
</dbReference>
<name>A0A835LG75_SPOEX</name>
<dbReference type="AlphaFoldDB" id="A0A835LG75"/>
<evidence type="ECO:0000313" key="2">
    <source>
        <dbReference type="EMBL" id="KAF9424316.1"/>
    </source>
</evidence>
<organism evidence="2 3">
    <name type="scientific">Spodoptera exigua</name>
    <name type="common">Beet armyworm</name>
    <name type="synonym">Noctua fulgens</name>
    <dbReference type="NCBI Taxonomy" id="7107"/>
    <lineage>
        <taxon>Eukaryota</taxon>
        <taxon>Metazoa</taxon>
        <taxon>Ecdysozoa</taxon>
        <taxon>Arthropoda</taxon>
        <taxon>Hexapoda</taxon>
        <taxon>Insecta</taxon>
        <taxon>Pterygota</taxon>
        <taxon>Neoptera</taxon>
        <taxon>Endopterygota</taxon>
        <taxon>Lepidoptera</taxon>
        <taxon>Glossata</taxon>
        <taxon>Ditrysia</taxon>
        <taxon>Noctuoidea</taxon>
        <taxon>Noctuidae</taxon>
        <taxon>Amphipyrinae</taxon>
        <taxon>Spodoptera</taxon>
    </lineage>
</organism>
<sequence length="700" mass="79982">RHLDYEEDYFASCFLSQGQQYGVNDDILSQAISFMHFSFSFTFALRPNCHQSGEQMCLDNQWNFVTQTLVSVHTERLNSIMFIKCNCTSKPVHFVLFSNNADVALTMLCVALYLAITNNMSQTMEDLLATQKQIMAAMNQLLSNFKKDGQERKTPDYIKRRLETLDSYWQEFQSNNDQLTPFSNKSIDYFALNHYQQTHAFYLSTRETIKAAGPPSILRPATPLAGTSRAGVDGTLKNRNTEESESTTFLATSKFKSQGTNSRLDDLLKKQSINFKAFHRTVTNINVDDITEKWEFQDTLKTLETRWSAIDMLHWELEGELDGQDDSYEDKFTSYERTYNNMKKSLNSKLWSVSHREQSTPKMEVPTFNVYYVKRIHDTTIECVNAIKNMGADVSTWDPIICYLMSNKLDANTHSEYIASLKQPRELPILSEFLDFLEAKFTSMESSRRKECISTKRCQECDASHNTLLHDAFAQAANTTPNQAKSKATNFRTLPEQNQQLGTHVAQQREVPETLLSTAVIRVQKYDGSFLIMRALIDQGSQTSLITENAAQQLGLPRQRCKGVITGIGARNNACKGIININCSSRNDSYFFNTDVFIMKSLTKNLPTYTFAKPTWSYLENIELADPDFYVSRPIDILFGADIYSNIIMAGICRLDQTTPIAQQTRLGWILCGNVNTLQCNVVQLDMEQLQKFWETEEIA</sequence>
<gene>
    <name evidence="2" type="ORF">HW555_000455</name>
</gene>
<feature type="non-terminal residue" evidence="2">
    <location>
        <position position="1"/>
    </location>
</feature>
<feature type="non-terminal residue" evidence="2">
    <location>
        <position position="700"/>
    </location>
</feature>
<feature type="region of interest" description="Disordered" evidence="1">
    <location>
        <begin position="214"/>
        <end position="245"/>
    </location>
</feature>
<accession>A0A835LG75</accession>
<comment type="caution">
    <text evidence="2">The sequence shown here is derived from an EMBL/GenBank/DDBJ whole genome shotgun (WGS) entry which is preliminary data.</text>
</comment>
<proteinExistence type="predicted"/>
<dbReference type="Gene3D" id="2.40.70.10">
    <property type="entry name" value="Acid Proteases"/>
    <property type="match status" value="1"/>
</dbReference>
<dbReference type="CDD" id="cd00303">
    <property type="entry name" value="retropepsin_like"/>
    <property type="match status" value="1"/>
</dbReference>
<evidence type="ECO:0008006" key="4">
    <source>
        <dbReference type="Google" id="ProtNLM"/>
    </source>
</evidence>
<keyword evidence="3" id="KW-1185">Reference proteome</keyword>
<reference evidence="2" key="1">
    <citation type="submission" date="2020-08" db="EMBL/GenBank/DDBJ databases">
        <title>Spodoptera exigua strain:BAW_Kor-Di-RS1 Genome sequencing and assembly.</title>
        <authorList>
            <person name="Kim J."/>
            <person name="Nam H.Y."/>
            <person name="Kwon M."/>
            <person name="Choi J.H."/>
            <person name="Cho S.R."/>
            <person name="Kim G.-H."/>
        </authorList>
    </citation>
    <scope>NUCLEOTIDE SEQUENCE</scope>
    <source>
        <strain evidence="2">BAW_Kor-Di-RS1</strain>
        <tissue evidence="2">Whole-body</tissue>
    </source>
</reference>
<evidence type="ECO:0000256" key="1">
    <source>
        <dbReference type="SAM" id="MobiDB-lite"/>
    </source>
</evidence>
<dbReference type="InterPro" id="IPR021109">
    <property type="entry name" value="Peptidase_aspartic_dom_sf"/>
</dbReference>
<protein>
    <recommendedName>
        <fullName evidence="4">Peptidase A2 domain-containing protein</fullName>
    </recommendedName>
</protein>